<dbReference type="Gene3D" id="2.120.10.10">
    <property type="match status" value="1"/>
</dbReference>
<dbReference type="PANTHER" id="PTHR38792">
    <property type="entry name" value="BNR/ASP-BOX REPEAT DOMAIN PROTEIN (AFU_ORTHOLOGUE AFUA_7G06430)-RELATED"/>
    <property type="match status" value="1"/>
</dbReference>
<dbReference type="HOGENOM" id="CLU_036301_0_0_1"/>
<evidence type="ECO:0000256" key="1">
    <source>
        <dbReference type="SAM" id="SignalP"/>
    </source>
</evidence>
<dbReference type="RefSeq" id="XP_016638734.1">
    <property type="nucleotide sequence ID" value="XM_016783890.1"/>
</dbReference>
<accession>A0A084FV23</accession>
<dbReference type="InterPro" id="IPR036278">
    <property type="entry name" value="Sialidase_sf"/>
</dbReference>
<protein>
    <recommendedName>
        <fullName evidence="4">Glycoside hydrolase family 93 protein</fullName>
    </recommendedName>
</protein>
<evidence type="ECO:0000313" key="3">
    <source>
        <dbReference type="Proteomes" id="UP000028545"/>
    </source>
</evidence>
<sequence length="298" mass="32608">MAAISIATALLVVFASTAAGSSGPKPFGFFVNNTIYQPVGDESITYPRFTELSDGTILATCSLFNHDPAFFPVFESQDGGASWEWVSDLHDTQNGWGFPAQPALTELTEPLGRYDAGTILASGNSWSSEGTRIDLYASTDGARSWEFVSHIAQGGAPNTTNGADPIWEPYLLVYNHSLICFYSDQRDPDHGQKLTHQISTDLETWNSPVDDVSYNEYLARPGMTVVAWIPPIEKWIVVYEFPVGNSSSHGANYPVYYRLADTPLDFRFSEGLPIIINEAKAPNASPGLKKRKSGKALL</sequence>
<organism evidence="2 3">
    <name type="scientific">Pseudallescheria apiosperma</name>
    <name type="common">Scedosporium apiospermum</name>
    <dbReference type="NCBI Taxonomy" id="563466"/>
    <lineage>
        <taxon>Eukaryota</taxon>
        <taxon>Fungi</taxon>
        <taxon>Dikarya</taxon>
        <taxon>Ascomycota</taxon>
        <taxon>Pezizomycotina</taxon>
        <taxon>Sordariomycetes</taxon>
        <taxon>Hypocreomycetidae</taxon>
        <taxon>Microascales</taxon>
        <taxon>Microascaceae</taxon>
        <taxon>Scedosporium</taxon>
    </lineage>
</organism>
<dbReference type="VEuPathDB" id="FungiDB:SAPIO_CDS10277"/>
<evidence type="ECO:0008006" key="4">
    <source>
        <dbReference type="Google" id="ProtNLM"/>
    </source>
</evidence>
<dbReference type="Proteomes" id="UP000028545">
    <property type="component" value="Unassembled WGS sequence"/>
</dbReference>
<name>A0A084FV23_PSEDA</name>
<dbReference type="AlphaFoldDB" id="A0A084FV23"/>
<keyword evidence="1" id="KW-0732">Signal</keyword>
<feature type="chain" id="PRO_5001774878" description="Glycoside hydrolase family 93 protein" evidence="1">
    <location>
        <begin position="20"/>
        <end position="298"/>
    </location>
</feature>
<dbReference type="OMA" id="YVMADSP"/>
<dbReference type="CDD" id="cd15482">
    <property type="entry name" value="Sialidase_non-viral"/>
    <property type="match status" value="1"/>
</dbReference>
<evidence type="ECO:0000313" key="2">
    <source>
        <dbReference type="EMBL" id="KEZ38935.1"/>
    </source>
</evidence>
<dbReference type="EMBL" id="JOWA01000165">
    <property type="protein sequence ID" value="KEZ38935.1"/>
    <property type="molecule type" value="Genomic_DNA"/>
</dbReference>
<dbReference type="GeneID" id="27719457"/>
<dbReference type="SUPFAM" id="SSF50939">
    <property type="entry name" value="Sialidases"/>
    <property type="match status" value="1"/>
</dbReference>
<dbReference type="KEGG" id="sapo:SAPIO_CDS10277"/>
<dbReference type="OrthoDB" id="2130735at2759"/>
<gene>
    <name evidence="2" type="ORF">SAPIO_CDS10277</name>
</gene>
<dbReference type="PANTHER" id="PTHR38792:SF1">
    <property type="entry name" value="BNR_ASP-BOX REPEAT PROTEIN"/>
    <property type="match status" value="1"/>
</dbReference>
<feature type="signal peptide" evidence="1">
    <location>
        <begin position="1"/>
        <end position="19"/>
    </location>
</feature>
<reference evidence="2 3" key="1">
    <citation type="journal article" date="2014" name="Genome Announc.">
        <title>Draft genome sequence of the pathogenic fungus Scedosporium apiospermum.</title>
        <authorList>
            <person name="Vandeputte P."/>
            <person name="Ghamrawi S."/>
            <person name="Rechenmann M."/>
            <person name="Iltis A."/>
            <person name="Giraud S."/>
            <person name="Fleury M."/>
            <person name="Thornton C."/>
            <person name="Delhaes L."/>
            <person name="Meyer W."/>
            <person name="Papon N."/>
            <person name="Bouchara J.P."/>
        </authorList>
    </citation>
    <scope>NUCLEOTIDE SEQUENCE [LARGE SCALE GENOMIC DNA]</scope>
    <source>
        <strain evidence="2 3">IHEM 14462</strain>
    </source>
</reference>
<keyword evidence="3" id="KW-1185">Reference proteome</keyword>
<proteinExistence type="predicted"/>
<comment type="caution">
    <text evidence="2">The sequence shown here is derived from an EMBL/GenBank/DDBJ whole genome shotgun (WGS) entry which is preliminary data.</text>
</comment>